<feature type="region of interest" description="Disordered" evidence="1">
    <location>
        <begin position="217"/>
        <end position="317"/>
    </location>
</feature>
<organism evidence="2">
    <name type="scientific">Mycobacterium xenopi 4042</name>
    <dbReference type="NCBI Taxonomy" id="1299334"/>
    <lineage>
        <taxon>Bacteria</taxon>
        <taxon>Bacillati</taxon>
        <taxon>Actinomycetota</taxon>
        <taxon>Actinomycetes</taxon>
        <taxon>Mycobacteriales</taxon>
        <taxon>Mycobacteriaceae</taxon>
        <taxon>Mycobacterium</taxon>
    </lineage>
</organism>
<gene>
    <name evidence="2" type="ORF">I553_7653</name>
</gene>
<keyword evidence="2" id="KW-0378">Hydrolase</keyword>
<proteinExistence type="predicted"/>
<dbReference type="PATRIC" id="fig|1299334.3.peg.5030"/>
<dbReference type="CDD" id="cd00229">
    <property type="entry name" value="SGNH_hydrolase"/>
    <property type="match status" value="1"/>
</dbReference>
<dbReference type="SUPFAM" id="SSF52266">
    <property type="entry name" value="SGNH hydrolase"/>
    <property type="match status" value="1"/>
</dbReference>
<accession>X8AQC6</accession>
<dbReference type="InterPro" id="IPR050023">
    <property type="entry name" value="OctT"/>
</dbReference>
<comment type="caution">
    <text evidence="2">The sequence shown here is derived from an EMBL/GenBank/DDBJ whole genome shotgun (WGS) entry which is preliminary data.</text>
</comment>
<sequence length="317" mass="35203">MPADDPRIWPNIVASQLGWDVELIGRIGWTCRDVWWAATQDPRAWAALRRAGAVIFATGGMDSLPSVLPTALRELIRYVRPPWVRRWVRDGYGWLQRRLSPVARPALPPHLTVEYLEQTRGAIDFNRPGIPIVASLPSVHIAETYGKAHRGRQATAAAISRWAEQHGIPLVDLMAAVAEHIMSGRGNPDGIHWNFEAHKAVAELMLKALAEAGVATMQSAQRDDEEPRDQTGVATMQSAQRDDEEPRDQTGVATMQSAQRDDEEPRDQTGWANEKPGAEPMSVVVVTDSSSRLPDDMRQQWGSARSPAHLDRRSRSA</sequence>
<dbReference type="Gene3D" id="3.40.50.1110">
    <property type="entry name" value="SGNH hydrolase"/>
    <property type="match status" value="1"/>
</dbReference>
<evidence type="ECO:0000313" key="2">
    <source>
        <dbReference type="EMBL" id="EUA33243.1"/>
    </source>
</evidence>
<evidence type="ECO:0000256" key="1">
    <source>
        <dbReference type="SAM" id="MobiDB-lite"/>
    </source>
</evidence>
<feature type="compositionally biased region" description="Basic and acidic residues" evidence="1">
    <location>
        <begin position="308"/>
        <end position="317"/>
    </location>
</feature>
<reference evidence="2" key="1">
    <citation type="submission" date="2014-01" db="EMBL/GenBank/DDBJ databases">
        <authorList>
            <person name="Brown-Elliot B."/>
            <person name="Wallace R."/>
            <person name="Lenaerts A."/>
            <person name="Ordway D."/>
            <person name="DeGroote M.A."/>
            <person name="Parker T."/>
            <person name="Sizemore C."/>
            <person name="Tallon L.J."/>
            <person name="Sadzewicz L.K."/>
            <person name="Sengamalay N."/>
            <person name="Fraser C.M."/>
            <person name="Hine E."/>
            <person name="Shefchek K.A."/>
            <person name="Das S.P."/>
            <person name="Tettelin H."/>
        </authorList>
    </citation>
    <scope>NUCLEOTIDE SEQUENCE [LARGE SCALE GENOMIC DNA]</scope>
    <source>
        <strain evidence="2">4042</strain>
    </source>
</reference>
<dbReference type="AlphaFoldDB" id="X8AQC6"/>
<dbReference type="EMBL" id="JAOB01000047">
    <property type="protein sequence ID" value="EUA33243.1"/>
    <property type="molecule type" value="Genomic_DNA"/>
</dbReference>
<dbReference type="GO" id="GO:0016787">
    <property type="term" value="F:hydrolase activity"/>
    <property type="evidence" value="ECO:0007669"/>
    <property type="project" value="UniProtKB-KW"/>
</dbReference>
<dbReference type="InterPro" id="IPR036514">
    <property type="entry name" value="SGNH_hydro_sf"/>
</dbReference>
<protein>
    <submittedName>
        <fullName evidence="2">GDSL-like Lipase/Acylhydrolase family protein</fullName>
    </submittedName>
</protein>
<name>X8AQC6_MYCXE</name>
<dbReference type="NCBIfam" id="NF043016">
    <property type="entry name" value="DigluglyOctase"/>
    <property type="match status" value="1"/>
</dbReference>